<feature type="region of interest" description="Disordered" evidence="1">
    <location>
        <begin position="795"/>
        <end position="895"/>
    </location>
</feature>
<accession>A0A080Z0C3</accession>
<proteinExistence type="predicted"/>
<dbReference type="OrthoDB" id="129290at2759"/>
<evidence type="ECO:0000313" key="2">
    <source>
        <dbReference type="EMBL" id="ETO60084.1"/>
    </source>
</evidence>
<protein>
    <recommendedName>
        <fullName evidence="4">CLASP N-terminal domain-containing protein</fullName>
    </recommendedName>
</protein>
<feature type="compositionally biased region" description="Polar residues" evidence="1">
    <location>
        <begin position="851"/>
        <end position="879"/>
    </location>
</feature>
<dbReference type="InterPro" id="IPR016024">
    <property type="entry name" value="ARM-type_fold"/>
</dbReference>
<dbReference type="PANTHER" id="PTHR46586">
    <property type="entry name" value="ANKYRIN REPEAT-CONTAINING PROTEIN"/>
    <property type="match status" value="1"/>
</dbReference>
<name>A0A080Z0C3_PHYNI</name>
<feature type="compositionally biased region" description="Polar residues" evidence="1">
    <location>
        <begin position="795"/>
        <end position="818"/>
    </location>
</feature>
<dbReference type="AlphaFoldDB" id="A0A080Z0C3"/>
<dbReference type="Proteomes" id="UP000028582">
    <property type="component" value="Unassembled WGS sequence"/>
</dbReference>
<dbReference type="InterPro" id="IPR036770">
    <property type="entry name" value="Ankyrin_rpt-contain_sf"/>
</dbReference>
<reference evidence="2 3" key="1">
    <citation type="submission" date="2013-11" db="EMBL/GenBank/DDBJ databases">
        <title>The Genome Sequence of Phytophthora parasitica P1976.</title>
        <authorList>
            <consortium name="The Broad Institute Genomics Platform"/>
            <person name="Russ C."/>
            <person name="Tyler B."/>
            <person name="Panabieres F."/>
            <person name="Shan W."/>
            <person name="Tripathy S."/>
            <person name="Grunwald N."/>
            <person name="Machado M."/>
            <person name="Johnson C.S."/>
            <person name="Walker B."/>
            <person name="Young S."/>
            <person name="Zeng Q."/>
            <person name="Gargeya S."/>
            <person name="Fitzgerald M."/>
            <person name="Haas B."/>
            <person name="Abouelleil A."/>
            <person name="Allen A.W."/>
            <person name="Alvarado L."/>
            <person name="Arachchi H.M."/>
            <person name="Berlin A.M."/>
            <person name="Chapman S.B."/>
            <person name="Gainer-Dewar J."/>
            <person name="Goldberg J."/>
            <person name="Griggs A."/>
            <person name="Gujja S."/>
            <person name="Hansen M."/>
            <person name="Howarth C."/>
            <person name="Imamovic A."/>
            <person name="Ireland A."/>
            <person name="Larimer J."/>
            <person name="McCowan C."/>
            <person name="Murphy C."/>
            <person name="Pearson M."/>
            <person name="Poon T.W."/>
            <person name="Priest M."/>
            <person name="Roberts A."/>
            <person name="Saif S."/>
            <person name="Shea T."/>
            <person name="Sisk P."/>
            <person name="Sykes S."/>
            <person name="Wortman J."/>
            <person name="Nusbaum C."/>
            <person name="Birren B."/>
        </authorList>
    </citation>
    <scope>NUCLEOTIDE SEQUENCE [LARGE SCALE GENOMIC DNA]</scope>
    <source>
        <strain evidence="2 3">P1976</strain>
    </source>
</reference>
<dbReference type="EMBL" id="ANJA01004008">
    <property type="protein sequence ID" value="ETO60084.1"/>
    <property type="molecule type" value="Genomic_DNA"/>
</dbReference>
<dbReference type="Gene3D" id="1.25.10.10">
    <property type="entry name" value="Leucine-rich Repeat Variant"/>
    <property type="match status" value="1"/>
</dbReference>
<organism evidence="2 3">
    <name type="scientific">Phytophthora nicotianae P1976</name>
    <dbReference type="NCBI Taxonomy" id="1317066"/>
    <lineage>
        <taxon>Eukaryota</taxon>
        <taxon>Sar</taxon>
        <taxon>Stramenopiles</taxon>
        <taxon>Oomycota</taxon>
        <taxon>Peronosporomycetes</taxon>
        <taxon>Peronosporales</taxon>
        <taxon>Peronosporaceae</taxon>
        <taxon>Phytophthora</taxon>
    </lineage>
</organism>
<sequence>MNDDRVPSRVGELVKNFVSFHDRVGYYLEVTDHRNNKISNYATWVTQLCAPTDDEIVALVEDAASVYTSPIFIRLLFRNDQFKDIRDSRIRLVDTLECQSSRDVIEELFKYLDNFTAEDRAKSFLFLASEASSEDKDIGREDLLDRIVESLDSSPKGLRPQLLLAASIIGHESMVTLLLRDIAADDLAPNMDTVDSECLIEAARNRHFSIVEKLLSSGRYSAGNETQWEAVVQALEVSCTNGSVAITRILLPHYLSYCSCHPQFLRLALINRHFEIVEVLLECDSRGKLCNMMELIDILREEVLKEALDQGEGTGAASSFESILVGKESDVVMWDAAALERGVSSGDTTLVRFLVNHVEFCRYTLDAALEMATMNENLPSVEIISTKIQKMLDREEVDDVEDDEVASYFEDEFAETSFDIDHQFQSCKSERSTANDDHLDSVKISDEPAVFEVLSNDIHPVIEDGLETIRTTSITAVEHMISSARQSIALKKVGMNQNELVQVSSKGSAGVEIYSYSLDDTFPTAQTKLHQFSIKVVDEILSEGKMAATLPRADTNGDANDMTDFQVTSRDSMSMGSLNEHLSPILSAKQEQEDDAGQASLDHELDSNMDGVNVESLSSADDPNDTAEPAATDEDCCDHSDPIMTENASETEREDAYALELEDDEELLPTETSISDLQGAVGEKHEEALTIDEPPVAKLPTQDLCLTAASSQEIYSTNVWPIPCVEYPMNTSEISHSVVDTAFQLECEEIHCKEGRVDSEDGEEEVLSSASVEDHLANGTYSTASEDILVNDEPSQLKNEDTTSSAAGVCGSRNSLPDQKTLDDNVGNDLTDAVNDKETSLDPSVIKTQIRRSQVPETISQNAPEQGETQTTPNSFSCKLSSNSTDDTSTSQLSSVKQEQVDHVVEIENLPEIPSIIISTCSTELERFSLISGDKIRAATGASQCRSKERVASVISQHSRCQSANVYSSDEVAEWKNIDILLNRKRRFFQSQTGSIESIKVPWGEEFATIQSLKRFAAQHPDVLRAHIEDQLRELDGPLLSSSPRKQCSSRIKNSLAHASVGQAREALLLMKDLAFLLKQRLAPFFDSIIPVVMPFVFNTEKRFLCETAIEVLDAIILHCSGLKLALLLLQLGETYCKYEDLRLYNLTSVYVEKCVLNWNKPELARLRTSQASSAVLPLMTKSLMSKSAPVRISAQKSFRHLRDELGTRSFEAVLKAHVPQDLLTLVQKECGSRVVGLSGKQNSSRRPEAQKQSDSSSPSILQRMLLHRQNRVSPSQT</sequence>
<comment type="caution">
    <text evidence="2">The sequence shown here is derived from an EMBL/GenBank/DDBJ whole genome shotgun (WGS) entry which is preliminary data.</text>
</comment>
<dbReference type="SUPFAM" id="SSF48403">
    <property type="entry name" value="Ankyrin repeat"/>
    <property type="match status" value="1"/>
</dbReference>
<dbReference type="Gene3D" id="1.25.40.20">
    <property type="entry name" value="Ankyrin repeat-containing domain"/>
    <property type="match status" value="1"/>
</dbReference>
<feature type="compositionally biased region" description="Low complexity" evidence="1">
    <location>
        <begin position="880"/>
        <end position="895"/>
    </location>
</feature>
<evidence type="ECO:0000313" key="3">
    <source>
        <dbReference type="Proteomes" id="UP000028582"/>
    </source>
</evidence>
<evidence type="ECO:0008006" key="4">
    <source>
        <dbReference type="Google" id="ProtNLM"/>
    </source>
</evidence>
<dbReference type="InterPro" id="IPR011989">
    <property type="entry name" value="ARM-like"/>
</dbReference>
<feature type="region of interest" description="Disordered" evidence="1">
    <location>
        <begin position="1237"/>
        <end position="1278"/>
    </location>
</feature>
<dbReference type="SUPFAM" id="SSF48371">
    <property type="entry name" value="ARM repeat"/>
    <property type="match status" value="1"/>
</dbReference>
<evidence type="ECO:0000256" key="1">
    <source>
        <dbReference type="SAM" id="MobiDB-lite"/>
    </source>
</evidence>
<gene>
    <name evidence="2" type="ORF">F444_21688</name>
</gene>
<dbReference type="InterPro" id="IPR052050">
    <property type="entry name" value="SecEffector_AnkRepeat"/>
</dbReference>
<dbReference type="PANTHER" id="PTHR46586:SF3">
    <property type="entry name" value="ANKYRIN REPEAT-CONTAINING PROTEIN"/>
    <property type="match status" value="1"/>
</dbReference>
<feature type="region of interest" description="Disordered" evidence="1">
    <location>
        <begin position="613"/>
        <end position="640"/>
    </location>
</feature>